<proteinExistence type="predicted"/>
<name>A0A0C1CBI2_9BACT</name>
<dbReference type="OMA" id="TIWNELM"/>
<dbReference type="PATRIC" id="fig|83552.4.peg.525"/>
<organism evidence="1 2">
    <name type="scientific">Parachlamydia acanthamoebae</name>
    <dbReference type="NCBI Taxonomy" id="83552"/>
    <lineage>
        <taxon>Bacteria</taxon>
        <taxon>Pseudomonadati</taxon>
        <taxon>Chlamydiota</taxon>
        <taxon>Chlamydiia</taxon>
        <taxon>Parachlamydiales</taxon>
        <taxon>Parachlamydiaceae</taxon>
        <taxon>Parachlamydia</taxon>
    </lineage>
</organism>
<comment type="caution">
    <text evidence="1">The sequence shown here is derived from an EMBL/GenBank/DDBJ whole genome shotgun (WGS) entry which is preliminary data.</text>
</comment>
<gene>
    <name evidence="1" type="ORF">DB43_EI00400</name>
</gene>
<dbReference type="AlphaFoldDB" id="A0A0C1CBI2"/>
<sequence length="84" mass="10252">MEDQHEHPFYGQDIYRQKEQLYIKKLLKKYRHEKVSDELKKKVWEELQMEKYKGNITIPFKVVTHLDPTGLFPEYIDVILDTKV</sequence>
<dbReference type="Proteomes" id="UP000031307">
    <property type="component" value="Unassembled WGS sequence"/>
</dbReference>
<reference evidence="1 2" key="1">
    <citation type="journal article" date="2014" name="Mol. Biol. Evol.">
        <title>Massive expansion of Ubiquitination-related gene families within the Chlamydiae.</title>
        <authorList>
            <person name="Domman D."/>
            <person name="Collingro A."/>
            <person name="Lagkouvardos I."/>
            <person name="Gehre L."/>
            <person name="Weinmaier T."/>
            <person name="Rattei T."/>
            <person name="Subtil A."/>
            <person name="Horn M."/>
        </authorList>
    </citation>
    <scope>NUCLEOTIDE SEQUENCE [LARGE SCALE GENOMIC DNA]</scope>
    <source>
        <strain evidence="1 2">OEW1</strain>
    </source>
</reference>
<dbReference type="EMBL" id="JSAM01000028">
    <property type="protein sequence ID" value="KIA78295.1"/>
    <property type="molecule type" value="Genomic_DNA"/>
</dbReference>
<evidence type="ECO:0000313" key="2">
    <source>
        <dbReference type="Proteomes" id="UP000031307"/>
    </source>
</evidence>
<accession>A0A0C1CBI2</accession>
<protein>
    <submittedName>
        <fullName evidence="1">Uncharacterized protein</fullName>
    </submittedName>
</protein>
<dbReference type="RefSeq" id="WP_006341622.1">
    <property type="nucleotide sequence ID" value="NZ_BAWW01000007.1"/>
</dbReference>
<evidence type="ECO:0000313" key="1">
    <source>
        <dbReference type="EMBL" id="KIA78295.1"/>
    </source>
</evidence>